<dbReference type="InterPro" id="IPR016181">
    <property type="entry name" value="Acyl_CoA_acyltransferase"/>
</dbReference>
<dbReference type="Gene3D" id="3.30.470.20">
    <property type="entry name" value="ATP-grasp fold, B domain"/>
    <property type="match status" value="1"/>
</dbReference>
<dbReference type="Gene3D" id="3.40.630.30">
    <property type="match status" value="1"/>
</dbReference>
<keyword evidence="4" id="KW-1185">Reference proteome</keyword>
<accession>A0A6N9HPH3</accession>
<dbReference type="InterPro" id="IPR011761">
    <property type="entry name" value="ATP-grasp"/>
</dbReference>
<dbReference type="AlphaFoldDB" id="A0A6N9HPH3"/>
<dbReference type="EMBL" id="WWCJ01000026">
    <property type="protein sequence ID" value="MYN05197.1"/>
    <property type="molecule type" value="Genomic_DNA"/>
</dbReference>
<feature type="domain" description="ATP-grasp" evidence="2">
    <location>
        <begin position="132"/>
        <end position="317"/>
    </location>
</feature>
<dbReference type="SUPFAM" id="SSF55729">
    <property type="entry name" value="Acyl-CoA N-acyltransferases (Nat)"/>
    <property type="match status" value="1"/>
</dbReference>
<dbReference type="Pfam" id="PF13480">
    <property type="entry name" value="Acetyltransf_6"/>
    <property type="match status" value="1"/>
</dbReference>
<proteinExistence type="predicted"/>
<name>A0A6N9HPH3_9BURK</name>
<dbReference type="PROSITE" id="PS50975">
    <property type="entry name" value="ATP_GRASP"/>
    <property type="match status" value="1"/>
</dbReference>
<evidence type="ECO:0000313" key="3">
    <source>
        <dbReference type="EMBL" id="MYN05197.1"/>
    </source>
</evidence>
<dbReference type="RefSeq" id="WP_161028146.1">
    <property type="nucleotide sequence ID" value="NZ_WWCJ01000026.1"/>
</dbReference>
<dbReference type="Proteomes" id="UP000448575">
    <property type="component" value="Unassembled WGS sequence"/>
</dbReference>
<comment type="caution">
    <text evidence="3">The sequence shown here is derived from an EMBL/GenBank/DDBJ whole genome shotgun (WGS) entry which is preliminary data.</text>
</comment>
<evidence type="ECO:0000256" key="1">
    <source>
        <dbReference type="PROSITE-ProRule" id="PRU00409"/>
    </source>
</evidence>
<evidence type="ECO:0000259" key="2">
    <source>
        <dbReference type="PROSITE" id="PS50975"/>
    </source>
</evidence>
<keyword evidence="3" id="KW-0808">Transferase</keyword>
<keyword evidence="1" id="KW-0547">Nucleotide-binding</keyword>
<organism evidence="3 4">
    <name type="scientific">Pseudoduganella guangdongensis</name>
    <dbReference type="NCBI Taxonomy" id="2692179"/>
    <lineage>
        <taxon>Bacteria</taxon>
        <taxon>Pseudomonadati</taxon>
        <taxon>Pseudomonadota</taxon>
        <taxon>Betaproteobacteria</taxon>
        <taxon>Burkholderiales</taxon>
        <taxon>Oxalobacteraceae</taxon>
        <taxon>Telluria group</taxon>
        <taxon>Pseudoduganella</taxon>
    </lineage>
</organism>
<protein>
    <submittedName>
        <fullName evidence="3">GNAT family N-acetyltransferase</fullName>
    </submittedName>
</protein>
<reference evidence="3 4" key="1">
    <citation type="submission" date="2019-12" db="EMBL/GenBank/DDBJ databases">
        <title>Novel species isolated from a subtropical stream in China.</title>
        <authorList>
            <person name="Lu H."/>
        </authorList>
    </citation>
    <scope>NUCLEOTIDE SEQUENCE [LARGE SCALE GENOMIC DNA]</scope>
    <source>
        <strain evidence="3 4">DS3</strain>
    </source>
</reference>
<gene>
    <name evidence="3" type="ORF">GTP41_24180</name>
</gene>
<sequence length="764" mass="85098">MKNPASSPESAKPPIALVVGLCSHGLSVVRALRDAGVAVYALEKDGRVPGARSNAIHQLFLCSEAEMANLVPTLAALRARLPRDREVVLFPTNDTHVRLMGEGVAQLLPHYRLSWAHCAADVLRLQRKNELEQAARSQGLQYPRSATLVDVAGAAVAVAGFRYPVILKPARPLSSFKTALAQSLPDLLSVLQRFQGDLPILAQEYIAGGDESLYFGALVLDHGAVVQEMVGRKIASYPPARGQTTVAESVDEPQVLALTRQFFAGLQMSGPVSLELKKAPDGSFWVIEPTVGRTDFWLELCVAAGFNQVYQEFQLALGRPATAGALRPATWFDGERDVLAYWQAAVRQRTLRPYGGKHPTFTFWRPGDQRPFLAACANAVTWRLAARLGRLNPFGRKRRDSGLRVREWPMEQPLPPELAAWLRAHQPDSLFCTFDWYQALVQFEREIDPNNAGRRFSWLVVSRDGLPCLAAPIERQPGLLRSMEVRLLSNFYSPMVDLFRERDQLTPAQGWDLLRHALDQLDKGWLKLSAAPVSAQQAEHIGLGLVPGGHSVVRVPYSANYSAHAPDLAGYWAKRPSQLLNTLKRKGKVLQREQHRFEVATNPTPEQVGHYWATYGQSWKGQEPSRSFIDWLMRWSAANGHLRLGLLYLDGQVVASQLWLVEHGVAHIFKLAQARSADRLSPGSLLTAHLIEHVYQHDQVERIDFLLGGDPYKGLWMEQEDAVYTVEVLNQQHLLAPLLRLYLAARARLRQRGQDEAALAAQTG</sequence>
<dbReference type="GO" id="GO:0005524">
    <property type="term" value="F:ATP binding"/>
    <property type="evidence" value="ECO:0007669"/>
    <property type="project" value="UniProtKB-UniRule"/>
</dbReference>
<evidence type="ECO:0000313" key="4">
    <source>
        <dbReference type="Proteomes" id="UP000448575"/>
    </source>
</evidence>
<dbReference type="SUPFAM" id="SSF56059">
    <property type="entry name" value="Glutathione synthetase ATP-binding domain-like"/>
    <property type="match status" value="1"/>
</dbReference>
<dbReference type="GO" id="GO:0016740">
    <property type="term" value="F:transferase activity"/>
    <property type="evidence" value="ECO:0007669"/>
    <property type="project" value="UniProtKB-KW"/>
</dbReference>
<keyword evidence="1" id="KW-0067">ATP-binding</keyword>
<dbReference type="InterPro" id="IPR038740">
    <property type="entry name" value="BioF2-like_GNAT_dom"/>
</dbReference>
<dbReference type="GO" id="GO:0046872">
    <property type="term" value="F:metal ion binding"/>
    <property type="evidence" value="ECO:0007669"/>
    <property type="project" value="InterPro"/>
</dbReference>